<feature type="domain" description="P/Homo B" evidence="9">
    <location>
        <begin position="492"/>
        <end position="613"/>
    </location>
</feature>
<dbReference type="Gene3D" id="2.60.120.260">
    <property type="entry name" value="Galactose-binding domain-like"/>
    <property type="match status" value="1"/>
</dbReference>
<keyword evidence="3 6" id="KW-0378">Hydrolase</keyword>
<proteinExistence type="inferred from homology"/>
<keyword evidence="11" id="KW-1185">Reference proteome</keyword>
<dbReference type="InterPro" id="IPR036852">
    <property type="entry name" value="Peptidase_S8/S53_dom_sf"/>
</dbReference>
<evidence type="ECO:0000256" key="2">
    <source>
        <dbReference type="ARBA" id="ARBA00022670"/>
    </source>
</evidence>
<dbReference type="InterPro" id="IPR015500">
    <property type="entry name" value="Peptidase_S8_subtilisin-rel"/>
</dbReference>
<dbReference type="SUPFAM" id="SSF49785">
    <property type="entry name" value="Galactose-binding domain-like"/>
    <property type="match status" value="1"/>
</dbReference>
<sequence length="613" mass="61559">MSKRWTRRLSASVALSATAALAAMSLGATPAQAEGIILDANQSNSIEGSYIVALKDGMSAASVDGLAAAYDGTVERQFASINGFVTDMSEADAKALAADPSVEYVAQNGTVSIAATQTGATWGLDRIDQRNLPLDQSYTYPDSAGEGVTAYIIDTGADMDHPDFGNRMTSGRDTVDNDDDAEDCQGHGTHVAGTIGGAEYGVAKNVDMVAVRVLDCNGSGSYDGVIAGIDWVTANAQKPAVANMSLGGGFSQAVNDAVAASIASGVTYSLAAGNDYGADACNGSPGSTEPALTVGATDSSDSRASFSNIGSCVDIFAPGVNITSAWLNGGTNTISGTSMAAPHVAGVAALHLGVYPSATPAEVGDAIVDNGTSGVVGNPGAGSPNLLLYMGYLNDTTPPGDNFSLSVDPTSGSVNPGESVTATVSTATTAGEAQSVSLSTEGAPSGVSAAVSPTSVTTGDSATLTLSTSDEAAGGTYTITVTATGSVTRTATFTLTVIGEGAACAGANDTPSSLPGPTTSVIDVTCDGVASAASSVTVDISYPWRGDLRIELISPDGSVYLLKAQNLFDFQPDVKETYTVDLSSEAGSGAWTLKVTDYYIGFSGTVNSWSINL</sequence>
<keyword evidence="4 6" id="KW-0720">Serine protease</keyword>
<evidence type="ECO:0000256" key="5">
    <source>
        <dbReference type="PIRSR" id="PIRSR615500-1"/>
    </source>
</evidence>
<accession>A0A543AY45</accession>
<keyword evidence="8" id="KW-0732">Signal</keyword>
<dbReference type="InterPro" id="IPR008979">
    <property type="entry name" value="Galactose-bd-like_sf"/>
</dbReference>
<dbReference type="InterPro" id="IPR037045">
    <property type="entry name" value="S8pro/Inhibitor_I9_sf"/>
</dbReference>
<dbReference type="Pfam" id="PF01483">
    <property type="entry name" value="P_proprotein"/>
    <property type="match status" value="1"/>
</dbReference>
<dbReference type="OrthoDB" id="9798386at2"/>
<reference evidence="10 11" key="1">
    <citation type="submission" date="2019-06" db="EMBL/GenBank/DDBJ databases">
        <title>Sequencing the genomes of 1000 actinobacteria strains.</title>
        <authorList>
            <person name="Klenk H.-P."/>
        </authorList>
    </citation>
    <scope>NUCLEOTIDE SEQUENCE [LARGE SCALE GENOMIC DNA]</scope>
    <source>
        <strain evidence="10 11">DSM 45928</strain>
    </source>
</reference>
<dbReference type="FunFam" id="3.40.50.200:FF:000014">
    <property type="entry name" value="Proteinase K"/>
    <property type="match status" value="1"/>
</dbReference>
<dbReference type="Pfam" id="PF00082">
    <property type="entry name" value="Peptidase_S8"/>
    <property type="match status" value="1"/>
</dbReference>
<dbReference type="PROSITE" id="PS51829">
    <property type="entry name" value="P_HOMO_B"/>
    <property type="match status" value="1"/>
</dbReference>
<name>A0A543AY45_9ACTN</name>
<dbReference type="GO" id="GO:0006508">
    <property type="term" value="P:proteolysis"/>
    <property type="evidence" value="ECO:0007669"/>
    <property type="project" value="UniProtKB-KW"/>
</dbReference>
<feature type="chain" id="PRO_5022014092" evidence="8">
    <location>
        <begin position="34"/>
        <end position="613"/>
    </location>
</feature>
<protein>
    <submittedName>
        <fullName evidence="10">Subtilisin family serine protease</fullName>
    </submittedName>
</protein>
<feature type="compositionally biased region" description="Polar residues" evidence="7">
    <location>
        <begin position="400"/>
        <end position="416"/>
    </location>
</feature>
<dbReference type="Proteomes" id="UP000317043">
    <property type="component" value="Unassembled WGS sequence"/>
</dbReference>
<keyword evidence="2 6" id="KW-0645">Protease</keyword>
<dbReference type="GO" id="GO:0005615">
    <property type="term" value="C:extracellular space"/>
    <property type="evidence" value="ECO:0007669"/>
    <property type="project" value="TreeGrafter"/>
</dbReference>
<evidence type="ECO:0000313" key="10">
    <source>
        <dbReference type="EMBL" id="TQL77499.1"/>
    </source>
</evidence>
<feature type="active site" description="Charge relay system" evidence="5 6">
    <location>
        <position position="154"/>
    </location>
</feature>
<gene>
    <name evidence="10" type="ORF">FB566_3058</name>
</gene>
<dbReference type="InterPro" id="IPR000209">
    <property type="entry name" value="Peptidase_S8/S53_dom"/>
</dbReference>
<feature type="region of interest" description="Disordered" evidence="7">
    <location>
        <begin position="400"/>
        <end position="419"/>
    </location>
</feature>
<dbReference type="PROSITE" id="PS51892">
    <property type="entry name" value="SUBTILASE"/>
    <property type="match status" value="1"/>
</dbReference>
<evidence type="ECO:0000256" key="7">
    <source>
        <dbReference type="SAM" id="MobiDB-lite"/>
    </source>
</evidence>
<dbReference type="AlphaFoldDB" id="A0A543AY45"/>
<evidence type="ECO:0000256" key="1">
    <source>
        <dbReference type="ARBA" id="ARBA00011073"/>
    </source>
</evidence>
<comment type="similarity">
    <text evidence="1 6">Belongs to the peptidase S8 family.</text>
</comment>
<evidence type="ECO:0000256" key="6">
    <source>
        <dbReference type="PROSITE-ProRule" id="PRU01240"/>
    </source>
</evidence>
<dbReference type="InterPro" id="IPR002884">
    <property type="entry name" value="P_dom"/>
</dbReference>
<dbReference type="CDD" id="cd04077">
    <property type="entry name" value="Peptidases_S8_PCSK9_ProteinaseK_like"/>
    <property type="match status" value="1"/>
</dbReference>
<evidence type="ECO:0000256" key="8">
    <source>
        <dbReference type="SAM" id="SignalP"/>
    </source>
</evidence>
<dbReference type="InterPro" id="IPR023828">
    <property type="entry name" value="Peptidase_S8_Ser-AS"/>
</dbReference>
<dbReference type="InParanoid" id="A0A543AY45"/>
<dbReference type="GO" id="GO:0004252">
    <property type="term" value="F:serine-type endopeptidase activity"/>
    <property type="evidence" value="ECO:0007669"/>
    <property type="project" value="UniProtKB-UniRule"/>
</dbReference>
<dbReference type="PRINTS" id="PR00723">
    <property type="entry name" value="SUBTILISIN"/>
</dbReference>
<dbReference type="RefSeq" id="WP_142040479.1">
    <property type="nucleotide sequence ID" value="NZ_JBHTGS010000001.1"/>
</dbReference>
<dbReference type="PANTHER" id="PTHR43806">
    <property type="entry name" value="PEPTIDASE S8"/>
    <property type="match status" value="1"/>
</dbReference>
<comment type="caution">
    <text evidence="10">The sequence shown here is derived from an EMBL/GenBank/DDBJ whole genome shotgun (WGS) entry which is preliminary data.</text>
</comment>
<dbReference type="PROSITE" id="PS00138">
    <property type="entry name" value="SUBTILASE_SER"/>
    <property type="match status" value="1"/>
</dbReference>
<dbReference type="PROSITE" id="PS00137">
    <property type="entry name" value="SUBTILASE_HIS"/>
    <property type="match status" value="1"/>
</dbReference>
<feature type="active site" description="Charge relay system" evidence="5 6">
    <location>
        <position position="187"/>
    </location>
</feature>
<organism evidence="10 11">
    <name type="scientific">Stackebrandtia endophytica</name>
    <dbReference type="NCBI Taxonomy" id="1496996"/>
    <lineage>
        <taxon>Bacteria</taxon>
        <taxon>Bacillati</taxon>
        <taxon>Actinomycetota</taxon>
        <taxon>Actinomycetes</taxon>
        <taxon>Glycomycetales</taxon>
        <taxon>Glycomycetaceae</taxon>
        <taxon>Stackebrandtia</taxon>
    </lineage>
</organism>
<feature type="region of interest" description="Disordered" evidence="7">
    <location>
        <begin position="433"/>
        <end position="454"/>
    </location>
</feature>
<evidence type="ECO:0000313" key="11">
    <source>
        <dbReference type="Proteomes" id="UP000317043"/>
    </source>
</evidence>
<dbReference type="InterPro" id="IPR022398">
    <property type="entry name" value="Peptidase_S8_His-AS"/>
</dbReference>
<evidence type="ECO:0000256" key="4">
    <source>
        <dbReference type="ARBA" id="ARBA00022825"/>
    </source>
</evidence>
<dbReference type="InterPro" id="IPR034193">
    <property type="entry name" value="PCSK9_ProteinaseK-like"/>
</dbReference>
<dbReference type="Gene3D" id="3.30.70.80">
    <property type="entry name" value="Peptidase S8 propeptide/proteinase inhibitor I9"/>
    <property type="match status" value="1"/>
</dbReference>
<evidence type="ECO:0000256" key="3">
    <source>
        <dbReference type="ARBA" id="ARBA00022801"/>
    </source>
</evidence>
<evidence type="ECO:0000259" key="9">
    <source>
        <dbReference type="PROSITE" id="PS51829"/>
    </source>
</evidence>
<dbReference type="EMBL" id="VFOW01000001">
    <property type="protein sequence ID" value="TQL77499.1"/>
    <property type="molecule type" value="Genomic_DNA"/>
</dbReference>
<dbReference type="Gene3D" id="3.40.50.200">
    <property type="entry name" value="Peptidase S8/S53 domain"/>
    <property type="match status" value="1"/>
</dbReference>
<dbReference type="InterPro" id="IPR050131">
    <property type="entry name" value="Peptidase_S8_subtilisin-like"/>
</dbReference>
<feature type="signal peptide" evidence="8">
    <location>
        <begin position="1"/>
        <end position="33"/>
    </location>
</feature>
<dbReference type="SUPFAM" id="SSF54897">
    <property type="entry name" value="Protease propeptides/inhibitors"/>
    <property type="match status" value="1"/>
</dbReference>
<dbReference type="SUPFAM" id="SSF52743">
    <property type="entry name" value="Subtilisin-like"/>
    <property type="match status" value="1"/>
</dbReference>
<feature type="active site" description="Charge relay system" evidence="5 6">
    <location>
        <position position="338"/>
    </location>
</feature>
<dbReference type="PANTHER" id="PTHR43806:SF11">
    <property type="entry name" value="CEREVISIN-RELATED"/>
    <property type="match status" value="1"/>
</dbReference>